<comment type="caution">
    <text evidence="1">The sequence shown here is derived from an EMBL/GenBank/DDBJ whole genome shotgun (WGS) entry which is preliminary data.</text>
</comment>
<keyword evidence="2" id="KW-1185">Reference proteome</keyword>
<name>A0A1Q9ESZ7_SYMMI</name>
<protein>
    <submittedName>
        <fullName evidence="1">Uncharacterized protein</fullName>
    </submittedName>
</protein>
<organism evidence="1 2">
    <name type="scientific">Symbiodinium microadriaticum</name>
    <name type="common">Dinoflagellate</name>
    <name type="synonym">Zooxanthella microadriatica</name>
    <dbReference type="NCBI Taxonomy" id="2951"/>
    <lineage>
        <taxon>Eukaryota</taxon>
        <taxon>Sar</taxon>
        <taxon>Alveolata</taxon>
        <taxon>Dinophyceae</taxon>
        <taxon>Suessiales</taxon>
        <taxon>Symbiodiniaceae</taxon>
        <taxon>Symbiodinium</taxon>
    </lineage>
</organism>
<dbReference type="EMBL" id="LSRX01000076">
    <property type="protein sequence ID" value="OLQ10549.1"/>
    <property type="molecule type" value="Genomic_DNA"/>
</dbReference>
<dbReference type="AlphaFoldDB" id="A0A1Q9ESZ7"/>
<proteinExistence type="predicted"/>
<gene>
    <name evidence="1" type="ORF">AK812_SmicGene5730</name>
</gene>
<evidence type="ECO:0000313" key="1">
    <source>
        <dbReference type="EMBL" id="OLQ10549.1"/>
    </source>
</evidence>
<sequence length="137" mass="13967">MWMLLSVGSARWNGNIAVHVQLPPVLTPLREILDGIFGEKPGGSQTWAKLVAVAEALEALLQGDVLAHLSDVVALSQGGADTSLLQTGVHMLPTVQQAAMNLVRGIAAATPEETVGGVGTGSLMSGGTGNGIMGWGT</sequence>
<evidence type="ECO:0000313" key="2">
    <source>
        <dbReference type="Proteomes" id="UP000186817"/>
    </source>
</evidence>
<reference evidence="1 2" key="1">
    <citation type="submission" date="2016-02" db="EMBL/GenBank/DDBJ databases">
        <title>Genome analysis of coral dinoflagellate symbionts highlights evolutionary adaptations to a symbiotic lifestyle.</title>
        <authorList>
            <person name="Aranda M."/>
            <person name="Li Y."/>
            <person name="Liew Y.J."/>
            <person name="Baumgarten S."/>
            <person name="Simakov O."/>
            <person name="Wilson M."/>
            <person name="Piel J."/>
            <person name="Ashoor H."/>
            <person name="Bougouffa S."/>
            <person name="Bajic V.B."/>
            <person name="Ryu T."/>
            <person name="Ravasi T."/>
            <person name="Bayer T."/>
            <person name="Micklem G."/>
            <person name="Kim H."/>
            <person name="Bhak J."/>
            <person name="Lajeunesse T.C."/>
            <person name="Voolstra C.R."/>
        </authorList>
    </citation>
    <scope>NUCLEOTIDE SEQUENCE [LARGE SCALE GENOMIC DNA]</scope>
    <source>
        <strain evidence="1 2">CCMP2467</strain>
    </source>
</reference>
<accession>A0A1Q9ESZ7</accession>
<dbReference type="Proteomes" id="UP000186817">
    <property type="component" value="Unassembled WGS sequence"/>
</dbReference>